<keyword evidence="2" id="KW-1185">Reference proteome</keyword>
<evidence type="ECO:0000313" key="1">
    <source>
        <dbReference type="EMBL" id="SEW10348.1"/>
    </source>
</evidence>
<accession>A0A1I0P802</accession>
<protein>
    <submittedName>
        <fullName evidence="1">Uncharacterized protein</fullName>
    </submittedName>
</protein>
<sequence length="68" mass="7726">MTMTETYSLTIYDETPLSTETFEALPENITTESAENGERILVHDDSPDDIRLEVFVPEGTAYTLRKEV</sequence>
<proteinExistence type="predicted"/>
<dbReference type="STRING" id="1202768.SAMN05216285_2250"/>
<name>A0A1I0P802_9EURY</name>
<reference evidence="2" key="1">
    <citation type="submission" date="2016-10" db="EMBL/GenBank/DDBJ databases">
        <authorList>
            <person name="Varghese N."/>
        </authorList>
    </citation>
    <scope>NUCLEOTIDE SEQUENCE [LARGE SCALE GENOMIC DNA]</scope>
    <source>
        <strain evidence="2">CGMCC 1.12284</strain>
    </source>
</reference>
<evidence type="ECO:0000313" key="2">
    <source>
        <dbReference type="Proteomes" id="UP000183275"/>
    </source>
</evidence>
<dbReference type="AlphaFoldDB" id="A0A1I0P802"/>
<organism evidence="1 2">
    <name type="scientific">Natrinema salifodinae</name>
    <dbReference type="NCBI Taxonomy" id="1202768"/>
    <lineage>
        <taxon>Archaea</taxon>
        <taxon>Methanobacteriati</taxon>
        <taxon>Methanobacteriota</taxon>
        <taxon>Stenosarchaea group</taxon>
        <taxon>Halobacteria</taxon>
        <taxon>Halobacteriales</taxon>
        <taxon>Natrialbaceae</taxon>
        <taxon>Natrinema</taxon>
    </lineage>
</organism>
<dbReference type="EMBL" id="FOIS01000003">
    <property type="protein sequence ID" value="SEW10348.1"/>
    <property type="molecule type" value="Genomic_DNA"/>
</dbReference>
<dbReference type="Proteomes" id="UP000183275">
    <property type="component" value="Unassembled WGS sequence"/>
</dbReference>
<gene>
    <name evidence="1" type="ORF">SAMN05216285_2250</name>
</gene>